<dbReference type="Proteomes" id="UP000054560">
    <property type="component" value="Unassembled WGS sequence"/>
</dbReference>
<evidence type="ECO:0000256" key="1">
    <source>
        <dbReference type="SAM" id="MobiDB-lite"/>
    </source>
</evidence>
<name>A0A0L0F2X8_9EUKA</name>
<feature type="region of interest" description="Disordered" evidence="1">
    <location>
        <begin position="1"/>
        <end position="111"/>
    </location>
</feature>
<proteinExistence type="predicted"/>
<dbReference type="AlphaFoldDB" id="A0A0L0F2X8"/>
<reference evidence="2 3" key="1">
    <citation type="submission" date="2011-02" db="EMBL/GenBank/DDBJ databases">
        <title>The Genome Sequence of Sphaeroforma arctica JP610.</title>
        <authorList>
            <consortium name="The Broad Institute Genome Sequencing Platform"/>
            <person name="Russ C."/>
            <person name="Cuomo C."/>
            <person name="Young S.K."/>
            <person name="Zeng Q."/>
            <person name="Gargeya S."/>
            <person name="Alvarado L."/>
            <person name="Berlin A."/>
            <person name="Chapman S.B."/>
            <person name="Chen Z."/>
            <person name="Freedman E."/>
            <person name="Gellesch M."/>
            <person name="Goldberg J."/>
            <person name="Griggs A."/>
            <person name="Gujja S."/>
            <person name="Heilman E."/>
            <person name="Heiman D."/>
            <person name="Howarth C."/>
            <person name="Mehta T."/>
            <person name="Neiman D."/>
            <person name="Pearson M."/>
            <person name="Roberts A."/>
            <person name="Saif S."/>
            <person name="Shea T."/>
            <person name="Shenoy N."/>
            <person name="Sisk P."/>
            <person name="Stolte C."/>
            <person name="Sykes S."/>
            <person name="White J."/>
            <person name="Yandava C."/>
            <person name="Burger G."/>
            <person name="Gray M.W."/>
            <person name="Holland P.W.H."/>
            <person name="King N."/>
            <person name="Lang F.B.F."/>
            <person name="Roger A.J."/>
            <person name="Ruiz-Trillo I."/>
            <person name="Haas B."/>
            <person name="Nusbaum C."/>
            <person name="Birren B."/>
        </authorList>
    </citation>
    <scope>NUCLEOTIDE SEQUENCE [LARGE SCALE GENOMIC DNA]</scope>
    <source>
        <strain evidence="2 3">JP610</strain>
    </source>
</reference>
<sequence length="111" mass="11877">NTSEKDRDNSVCSPRLSPSPRLPGAHSELSAFPALHGGVDNTLPPTHPHKLSDGKSYRYPHTHTHTLGHEAMLPQGHTHKTPQDTIQGHPETHPHAGAFANIGPSTPATTP</sequence>
<dbReference type="GeneID" id="25916920"/>
<feature type="non-terminal residue" evidence="2">
    <location>
        <position position="1"/>
    </location>
</feature>
<dbReference type="RefSeq" id="XP_014144949.1">
    <property type="nucleotide sequence ID" value="XM_014289474.1"/>
</dbReference>
<organism evidence="2 3">
    <name type="scientific">Sphaeroforma arctica JP610</name>
    <dbReference type="NCBI Taxonomy" id="667725"/>
    <lineage>
        <taxon>Eukaryota</taxon>
        <taxon>Ichthyosporea</taxon>
        <taxon>Ichthyophonida</taxon>
        <taxon>Sphaeroforma</taxon>
    </lineage>
</organism>
<accession>A0A0L0F2X8</accession>
<evidence type="ECO:0000313" key="2">
    <source>
        <dbReference type="EMBL" id="KNC71047.1"/>
    </source>
</evidence>
<protein>
    <submittedName>
        <fullName evidence="2">Uncharacterized protein</fullName>
    </submittedName>
</protein>
<evidence type="ECO:0000313" key="3">
    <source>
        <dbReference type="Proteomes" id="UP000054560"/>
    </source>
</evidence>
<dbReference type="EMBL" id="KQ249635">
    <property type="protein sequence ID" value="KNC71047.1"/>
    <property type="molecule type" value="Genomic_DNA"/>
</dbReference>
<feature type="non-terminal residue" evidence="2">
    <location>
        <position position="111"/>
    </location>
</feature>
<keyword evidence="3" id="KW-1185">Reference proteome</keyword>
<feature type="compositionally biased region" description="Low complexity" evidence="1">
    <location>
        <begin position="13"/>
        <end position="23"/>
    </location>
</feature>
<gene>
    <name evidence="2" type="ORF">SARC_16416</name>
</gene>